<proteinExistence type="predicted"/>
<reference evidence="5" key="6">
    <citation type="submission" date="2020-05" db="EMBL/GenBank/DDBJ databases">
        <title>Complete genome sequence of Bradyrhizobium diazoefficiens XF8 isolated from soybean nodule.</title>
        <authorList>
            <person name="Noda R."/>
            <person name="Kakizaki K."/>
            <person name="Minamisawa K."/>
        </authorList>
    </citation>
    <scope>NUCLEOTIDE SEQUENCE</scope>
    <source>
        <strain evidence="5">XF8</strain>
    </source>
</reference>
<protein>
    <submittedName>
        <fullName evidence="6">Uncharacterized protein</fullName>
    </submittedName>
</protein>
<dbReference type="EMBL" id="AP023099">
    <property type="protein sequence ID" value="BCE95503.1"/>
    <property type="molecule type" value="Genomic_DNA"/>
</dbReference>
<dbReference type="EMBL" id="AP023093">
    <property type="protein sequence ID" value="BCE43166.1"/>
    <property type="molecule type" value="Genomic_DNA"/>
</dbReference>
<dbReference type="EMBL" id="AP023097">
    <property type="protein sequence ID" value="BCE78090.1"/>
    <property type="molecule type" value="Genomic_DNA"/>
</dbReference>
<sequence length="71" mass="7483">MPIAKARGATSAATAQAAVWRKCRLVIMVVSSSPVPAAEARTRAARPNDSFCYRKNCAAAHADPIGLVKDD</sequence>
<evidence type="ECO:0000313" key="5">
    <source>
        <dbReference type="EMBL" id="BCE78090.1"/>
    </source>
</evidence>
<reference evidence="4" key="5">
    <citation type="submission" date="2020-05" db="EMBL/GenBank/DDBJ databases">
        <title>Complete genome sequence of Bradyrhizobium diazoefficiens XF5 isolated from soybean nodule.</title>
        <authorList>
            <person name="Noda R."/>
            <person name="Kakizaki K."/>
            <person name="Minamisawa K."/>
        </authorList>
    </citation>
    <scope>NUCLEOTIDE SEQUENCE</scope>
    <source>
        <strain evidence="4">XF5</strain>
    </source>
</reference>
<reference evidence="1" key="1">
    <citation type="submission" date="2020-05" db="EMBL/GenBank/DDBJ databases">
        <title>Complete genome sequence of Bradyrhizobium diazoefficiens XF1 isolated from soybean nodule.</title>
        <authorList>
            <person name="Noda R."/>
            <person name="Kakizaki K."/>
            <person name="Minamisawa K."/>
        </authorList>
    </citation>
    <scope>NUCLEOTIDE SEQUENCE</scope>
    <source>
        <strain evidence="1">XF1</strain>
    </source>
</reference>
<organism evidence="6">
    <name type="scientific">Bradyrhizobium diazoefficiens</name>
    <dbReference type="NCBI Taxonomy" id="1355477"/>
    <lineage>
        <taxon>Bacteria</taxon>
        <taxon>Pseudomonadati</taxon>
        <taxon>Pseudomonadota</taxon>
        <taxon>Alphaproteobacteria</taxon>
        <taxon>Hyphomicrobiales</taxon>
        <taxon>Nitrobacteraceae</taxon>
        <taxon>Bradyrhizobium</taxon>
    </lineage>
</organism>
<evidence type="ECO:0000313" key="1">
    <source>
        <dbReference type="EMBL" id="BCE25752.1"/>
    </source>
</evidence>
<reference evidence="3" key="4">
    <citation type="submission" date="2020-05" db="EMBL/GenBank/DDBJ databases">
        <title>Complete genome sequence of Bradyrhizobium diazoefficiens XF3 isolated from soybean nodule.</title>
        <authorList>
            <person name="Noda R."/>
            <person name="Kakizaki K."/>
            <person name="Minamisawa K."/>
        </authorList>
    </citation>
    <scope>NUCLEOTIDE SEQUENCE</scope>
    <source>
        <strain evidence="3">XF3</strain>
    </source>
</reference>
<evidence type="ECO:0000313" key="6">
    <source>
        <dbReference type="EMBL" id="BCE86714.1"/>
    </source>
</evidence>
<name>A0A810CF88_9BRAD</name>
<evidence type="ECO:0000313" key="2">
    <source>
        <dbReference type="EMBL" id="BCE34502.1"/>
    </source>
</evidence>
<dbReference type="EMBL" id="AP023098">
    <property type="protein sequence ID" value="BCE86714.1"/>
    <property type="molecule type" value="Genomic_DNA"/>
</dbReference>
<dbReference type="AlphaFoldDB" id="A0A810CF88"/>
<evidence type="ECO:0000313" key="4">
    <source>
        <dbReference type="EMBL" id="BCE60744.1"/>
    </source>
</evidence>
<reference evidence="6" key="7">
    <citation type="submission" date="2020-05" db="EMBL/GenBank/DDBJ databases">
        <title>Complete genome sequence of Bradyrhizobium diazoefficiens XF9 isolated from soybean nodule.</title>
        <authorList>
            <person name="Noda R."/>
            <person name="Kakizaki K."/>
            <person name="Minamisawa K."/>
        </authorList>
    </citation>
    <scope>NUCLEOTIDE SEQUENCE</scope>
    <source>
        <strain evidence="6">XF9</strain>
    </source>
</reference>
<accession>A0A810CF88</accession>
<evidence type="ECO:0000313" key="3">
    <source>
        <dbReference type="EMBL" id="BCE43166.1"/>
    </source>
</evidence>
<gene>
    <name evidence="7" type="ORF">XF10B_83010</name>
    <name evidence="1" type="ORF">XF1B_84330</name>
    <name evidence="2" type="ORF">XF2B_82710</name>
    <name evidence="3" type="ORF">XF3B_81970</name>
    <name evidence="4" type="ORF">XF5B_82560</name>
    <name evidence="5" type="ORF">XF8B_82010</name>
    <name evidence="6" type="ORF">XF9B_81350</name>
</gene>
<dbReference type="EMBL" id="AP023095">
    <property type="protein sequence ID" value="BCE60744.1"/>
    <property type="molecule type" value="Genomic_DNA"/>
</dbReference>
<dbReference type="EMBL" id="AP023092">
    <property type="protein sequence ID" value="BCE34502.1"/>
    <property type="molecule type" value="Genomic_DNA"/>
</dbReference>
<reference evidence="2" key="3">
    <citation type="submission" date="2020-05" db="EMBL/GenBank/DDBJ databases">
        <title>Complete genome sequence of Bradyrhizobium diazoefficiens XF2 isolated from soybean nodule.</title>
        <authorList>
            <person name="Noda R."/>
            <person name="Kakizaki K."/>
            <person name="Minamisawa K."/>
        </authorList>
    </citation>
    <scope>NUCLEOTIDE SEQUENCE</scope>
    <source>
        <strain evidence="2">XF2</strain>
    </source>
</reference>
<dbReference type="EMBL" id="AP023091">
    <property type="protein sequence ID" value="BCE25752.1"/>
    <property type="molecule type" value="Genomic_DNA"/>
</dbReference>
<evidence type="ECO:0000313" key="7">
    <source>
        <dbReference type="EMBL" id="BCE95503.1"/>
    </source>
</evidence>
<reference evidence="7" key="2">
    <citation type="submission" date="2020-05" db="EMBL/GenBank/DDBJ databases">
        <title>Complete genome sequence of Bradyrhizobium diazoefficiens XF10 isolated from soybean nodule.</title>
        <authorList>
            <person name="Noda R."/>
            <person name="Kakizaki K."/>
            <person name="Minamisawa K."/>
        </authorList>
    </citation>
    <scope>NUCLEOTIDE SEQUENCE</scope>
    <source>
        <strain evidence="7">XF10</strain>
    </source>
</reference>